<dbReference type="GO" id="GO:0003910">
    <property type="term" value="F:DNA ligase (ATP) activity"/>
    <property type="evidence" value="ECO:0007669"/>
    <property type="project" value="UniProtKB-EC"/>
</dbReference>
<dbReference type="FunFam" id="1.10.3260.10:FF:000002">
    <property type="entry name" value="DNA ligase"/>
    <property type="match status" value="1"/>
</dbReference>
<dbReference type="NCBIfam" id="TIGR00574">
    <property type="entry name" value="dnl1"/>
    <property type="match status" value="1"/>
</dbReference>
<dbReference type="Gene3D" id="3.40.50.10190">
    <property type="entry name" value="BRCT domain"/>
    <property type="match status" value="1"/>
</dbReference>
<comment type="subcellular location">
    <subcellularLocation>
        <location evidence="2">Nucleus</location>
    </subcellularLocation>
</comment>
<dbReference type="Proteomes" id="UP000007875">
    <property type="component" value="Unassembled WGS sequence"/>
</dbReference>
<sequence>MSDSTRFVSDYSKRKSNCKKCKQPIEKGSPRIAKCVPNYFNDGDGEMKQYHHIACIFETFAKARATTKKIEDVSDLDGFSDMKDEEKEQIKKLVAELCTKQEAKKVTPKKATPKKRKSSDPSTAPPAKVSTPKQIIKSEDPPNTSFDQPSTSASTSKDDQFREFRRLCGMIAEEASYNEKTNILKVFLQKGSSGTGFTGDLYIIVKLLMPGAIKRTYNLQSKQLVKLFSRIFVQDVDDMLEDLEQGDVSETVYKFFESNTACPPNKKSTLTIHEVDNFLENLSKLTREEDQIDILRKLARKSTGNDLRTVIRLIKCDLKIVAGPKHILDALDPNAHEAFKASRDLRDVLDRIKESKKSGNKKLEVRASLMTPVSPMLAEACKSVEQAMKKCPYGMYSEIKYDGERVQLHMKGKDFHFYSRSLKPVSNHKIMHFEKYIPDAFPEGHSMILDSEVLLVDVKTGNPLPFGTLGIHKKTKFTDANVCLFIFDILHFNGENLMGKSMKERRTILETSIHEIPNRVMLSELKFVNKQDDLKHMIVRVIKEGLEGLVLKDVKGIYEPGKRHWLKVKKDYLMQGQMADTADLVVLGAYYGTGSKGGMMSVFLMGVYDDKASQWCTVTKVGNGHDDETLEKINKQLKMVKISKDVNKVPTWLNLNRNHVPDLVVADPKSSPVWEITGTEFTKSDSHTAGGISIRFPRVTKIRRDKNWETATSLIRLKLLYEKSKEESDISNLLGVSSDKPETLKSSTKVSAFKKIKEDKQHDLLEMAKSQFLKDTFEGVKIFIPNDVQNRSKMVRYIKANNGDVLKENELKLATHVVQSDSVKRLDISSEALSVTSKYVWECIQNENTVIHPC</sequence>
<dbReference type="SMART" id="SM01336">
    <property type="entry name" value="zf-PARP"/>
    <property type="match status" value="1"/>
</dbReference>
<dbReference type="PROSITE" id="PS50172">
    <property type="entry name" value="BRCT"/>
    <property type="match status" value="1"/>
</dbReference>
<organism evidence="25 26">
    <name type="scientific">Ciona savignyi</name>
    <name type="common">Pacific transparent sea squirt</name>
    <dbReference type="NCBI Taxonomy" id="51511"/>
    <lineage>
        <taxon>Eukaryota</taxon>
        <taxon>Metazoa</taxon>
        <taxon>Chordata</taxon>
        <taxon>Tunicata</taxon>
        <taxon>Ascidiacea</taxon>
        <taxon>Phlebobranchia</taxon>
        <taxon>Cionidae</taxon>
        <taxon>Ciona</taxon>
    </lineage>
</organism>
<evidence type="ECO:0000256" key="11">
    <source>
        <dbReference type="ARBA" id="ARBA00022833"/>
    </source>
</evidence>
<evidence type="ECO:0000256" key="4">
    <source>
        <dbReference type="ARBA" id="ARBA00022598"/>
    </source>
</evidence>
<keyword evidence="16" id="KW-0539">Nucleus</keyword>
<dbReference type="Pfam" id="PF01068">
    <property type="entry name" value="DNA_ligase_A_M"/>
    <property type="match status" value="1"/>
</dbReference>
<feature type="domain" description="BRCT" evidence="24">
    <location>
        <begin position="772"/>
        <end position="850"/>
    </location>
</feature>
<reference evidence="26" key="1">
    <citation type="submission" date="2003-08" db="EMBL/GenBank/DDBJ databases">
        <authorList>
            <person name="Birren B."/>
            <person name="Nusbaum C."/>
            <person name="Abebe A."/>
            <person name="Abouelleil A."/>
            <person name="Adekoya E."/>
            <person name="Ait-zahra M."/>
            <person name="Allen N."/>
            <person name="Allen T."/>
            <person name="An P."/>
            <person name="Anderson M."/>
            <person name="Anderson S."/>
            <person name="Arachchi H."/>
            <person name="Armbruster J."/>
            <person name="Bachantsang P."/>
            <person name="Baldwin J."/>
            <person name="Barry A."/>
            <person name="Bayul T."/>
            <person name="Blitshsteyn B."/>
            <person name="Bloom T."/>
            <person name="Blye J."/>
            <person name="Boguslavskiy L."/>
            <person name="Borowsky M."/>
            <person name="Boukhgalter B."/>
            <person name="Brunache A."/>
            <person name="Butler J."/>
            <person name="Calixte N."/>
            <person name="Calvo S."/>
            <person name="Camarata J."/>
            <person name="Campo K."/>
            <person name="Chang J."/>
            <person name="Cheshatsang Y."/>
            <person name="Citroen M."/>
            <person name="Collymore A."/>
            <person name="Considine T."/>
            <person name="Cook A."/>
            <person name="Cooke P."/>
            <person name="Corum B."/>
            <person name="Cuomo C."/>
            <person name="David R."/>
            <person name="Dawoe T."/>
            <person name="Degray S."/>
            <person name="Dodge S."/>
            <person name="Dooley K."/>
            <person name="Dorje P."/>
            <person name="Dorjee K."/>
            <person name="Dorris L."/>
            <person name="Duffey N."/>
            <person name="Dupes A."/>
            <person name="Elkins T."/>
            <person name="Engels R."/>
            <person name="Erickson J."/>
            <person name="Farina A."/>
            <person name="Faro S."/>
            <person name="Ferreira P."/>
            <person name="Fischer H."/>
            <person name="Fitzgerald M."/>
            <person name="Foley K."/>
            <person name="Gage D."/>
            <person name="Galagan J."/>
            <person name="Gearin G."/>
            <person name="Gnerre S."/>
            <person name="Gnirke A."/>
            <person name="Goyette A."/>
            <person name="Graham J."/>
            <person name="Grandbois E."/>
            <person name="Gyaltsen K."/>
            <person name="Hafez N."/>
            <person name="Hagopian D."/>
            <person name="Hagos B."/>
            <person name="Hall J."/>
            <person name="Hatcher B."/>
            <person name="Heller A."/>
            <person name="Higgins H."/>
            <person name="Honan T."/>
            <person name="Horn A."/>
            <person name="Houde N."/>
            <person name="Hughes L."/>
            <person name="Hulme W."/>
            <person name="Husby E."/>
            <person name="Iliev I."/>
            <person name="Jaffe D."/>
            <person name="Jones C."/>
            <person name="Kamal M."/>
            <person name="Kamat A."/>
            <person name="Kamvysselis M."/>
            <person name="Karlsson E."/>
            <person name="Kells C."/>
            <person name="Kieu A."/>
            <person name="Kisner P."/>
            <person name="Kodira C."/>
            <person name="Kulbokas E."/>
            <person name="Labutti K."/>
            <person name="Lama D."/>
            <person name="Landers T."/>
            <person name="Leger J."/>
            <person name="Levine S."/>
            <person name="Lewis D."/>
            <person name="Lewis T."/>
            <person name="Lindblad-toh K."/>
            <person name="Liu X."/>
            <person name="Lokyitsang T."/>
            <person name="Lokyitsang Y."/>
            <person name="Lucien O."/>
            <person name="Lui A."/>
            <person name="Ma L.J."/>
            <person name="Mabbitt R."/>
            <person name="Macdonald J."/>
            <person name="Maclean C."/>
            <person name="Major J."/>
            <person name="Manning J."/>
            <person name="Marabella R."/>
            <person name="Maru K."/>
            <person name="Matthews C."/>
            <person name="Mauceli E."/>
            <person name="Mccarthy M."/>
            <person name="Mcdonough S."/>
            <person name="Mcghee T."/>
            <person name="Meldrim J."/>
            <person name="Meneus L."/>
            <person name="Mesirov J."/>
            <person name="Mihalev A."/>
            <person name="Mihova T."/>
            <person name="Mikkelsen T."/>
            <person name="Mlenga V."/>
            <person name="Moru K."/>
            <person name="Mozes J."/>
            <person name="Mulrain L."/>
            <person name="Munson G."/>
            <person name="Naylor J."/>
            <person name="Newes C."/>
            <person name="Nguyen C."/>
            <person name="Nguyen N."/>
            <person name="Nguyen T."/>
            <person name="Nicol R."/>
            <person name="Nielsen C."/>
            <person name="Nizzari M."/>
            <person name="Norbu C."/>
            <person name="Norbu N."/>
            <person name="O'donnell P."/>
            <person name="Okoawo O."/>
            <person name="O'leary S."/>
            <person name="Omotosho B."/>
            <person name="O'neill K."/>
            <person name="Osman S."/>
            <person name="Parker S."/>
            <person name="Perrin D."/>
            <person name="Phunkhang P."/>
            <person name="Piqani B."/>
            <person name="Purcell S."/>
            <person name="Rachupka T."/>
            <person name="Ramasamy U."/>
            <person name="Rameau R."/>
            <person name="Ray V."/>
            <person name="Raymond C."/>
            <person name="Retta R."/>
            <person name="Richardson S."/>
            <person name="Rise C."/>
            <person name="Rodriguez J."/>
            <person name="Rogers J."/>
            <person name="Rogov P."/>
            <person name="Rutman M."/>
            <person name="Schupbach R."/>
            <person name="Seaman C."/>
            <person name="Settipalli S."/>
            <person name="Sharpe T."/>
            <person name="Sheridan J."/>
            <person name="Sherpa N."/>
            <person name="Shi J."/>
            <person name="Smirnov S."/>
            <person name="Smith C."/>
            <person name="Sougnez C."/>
            <person name="Spencer B."/>
            <person name="Stalker J."/>
            <person name="Stange-thomann N."/>
            <person name="Stavropoulos S."/>
            <person name="Stetson K."/>
            <person name="Stone C."/>
            <person name="Stone S."/>
            <person name="Stubbs M."/>
            <person name="Talamas J."/>
            <person name="Tchuinga P."/>
            <person name="Tenzing P."/>
            <person name="Tesfaye S."/>
            <person name="Theodore J."/>
            <person name="Thoulutsang Y."/>
            <person name="Topham K."/>
            <person name="Towey S."/>
            <person name="Tsamla T."/>
            <person name="Tsomo N."/>
            <person name="Vallee D."/>
            <person name="Vassiliev H."/>
            <person name="Venkataraman V."/>
            <person name="Vinson J."/>
            <person name="Vo A."/>
            <person name="Wade C."/>
            <person name="Wang S."/>
            <person name="Wangchuk T."/>
            <person name="Wangdi T."/>
            <person name="Whittaker C."/>
            <person name="Wilkinson J."/>
            <person name="Wu Y."/>
            <person name="Wyman D."/>
            <person name="Yadav S."/>
            <person name="Yang S."/>
            <person name="Yang X."/>
            <person name="Yeager S."/>
            <person name="Yee E."/>
            <person name="Young G."/>
            <person name="Zainoun J."/>
            <person name="Zembeck L."/>
            <person name="Zimmer A."/>
            <person name="Zody M."/>
            <person name="Lander E."/>
        </authorList>
    </citation>
    <scope>NUCLEOTIDE SEQUENCE [LARGE SCALE GENOMIC DNA]</scope>
</reference>
<feature type="region of interest" description="Disordered" evidence="21">
    <location>
        <begin position="104"/>
        <end position="159"/>
    </location>
</feature>
<dbReference type="Pfam" id="PF04679">
    <property type="entry name" value="DNA_ligase_A_C"/>
    <property type="match status" value="1"/>
</dbReference>
<dbReference type="PROSITE" id="PS50160">
    <property type="entry name" value="DNA_LIGASE_A3"/>
    <property type="match status" value="1"/>
</dbReference>
<keyword evidence="14 19" id="KW-0233">DNA recombination</keyword>
<evidence type="ECO:0000256" key="19">
    <source>
        <dbReference type="RuleBase" id="RU000617"/>
    </source>
</evidence>
<dbReference type="GO" id="GO:0070421">
    <property type="term" value="C:DNA ligase III-XRCC1 complex"/>
    <property type="evidence" value="ECO:0007669"/>
    <property type="project" value="TreeGrafter"/>
</dbReference>
<dbReference type="InterPro" id="IPR012340">
    <property type="entry name" value="NA-bd_OB-fold"/>
</dbReference>
<dbReference type="SUPFAM" id="SSF57716">
    <property type="entry name" value="Glucocorticoid receptor-like (DNA-binding domain)"/>
    <property type="match status" value="1"/>
</dbReference>
<evidence type="ECO:0000259" key="24">
    <source>
        <dbReference type="PROSITE" id="PS50172"/>
    </source>
</evidence>
<comment type="similarity">
    <text evidence="3 20">Belongs to the ATP-dependent DNA ligase family.</text>
</comment>
<keyword evidence="12 19" id="KW-0067">ATP-binding</keyword>
<dbReference type="PANTHER" id="PTHR45674">
    <property type="entry name" value="DNA LIGASE 1/3 FAMILY MEMBER"/>
    <property type="match status" value="1"/>
</dbReference>
<keyword evidence="4 19" id="KW-0436">Ligase</keyword>
<keyword evidence="11" id="KW-0862">Zinc</keyword>
<dbReference type="eggNOG" id="KOG4437">
    <property type="taxonomic scope" value="Eukaryota"/>
</dbReference>
<comment type="cofactor">
    <cofactor evidence="1">
        <name>Mg(2+)</name>
        <dbReference type="ChEBI" id="CHEBI:18420"/>
    </cofactor>
</comment>
<evidence type="ECO:0000256" key="17">
    <source>
        <dbReference type="ARBA" id="ARBA00023306"/>
    </source>
</evidence>
<evidence type="ECO:0000256" key="21">
    <source>
        <dbReference type="SAM" id="MobiDB-lite"/>
    </source>
</evidence>
<dbReference type="InterPro" id="IPR031916">
    <property type="entry name" value="LIG3_BRCT"/>
</dbReference>
<keyword evidence="6" id="KW-0235">DNA replication</keyword>
<evidence type="ECO:0000256" key="6">
    <source>
        <dbReference type="ARBA" id="ARBA00022705"/>
    </source>
</evidence>
<keyword evidence="10" id="KW-0863">Zinc-finger</keyword>
<reference evidence="25" key="2">
    <citation type="submission" date="2025-08" db="UniProtKB">
        <authorList>
            <consortium name="Ensembl"/>
        </authorList>
    </citation>
    <scope>IDENTIFICATION</scope>
</reference>
<evidence type="ECO:0000313" key="26">
    <source>
        <dbReference type="Proteomes" id="UP000007875"/>
    </source>
</evidence>
<evidence type="ECO:0000256" key="8">
    <source>
        <dbReference type="ARBA" id="ARBA00022741"/>
    </source>
</evidence>
<dbReference type="InterPro" id="IPR012308">
    <property type="entry name" value="DNA_ligase_ATP-dep_N"/>
</dbReference>
<dbReference type="InterPro" id="IPR001357">
    <property type="entry name" value="BRCT_dom"/>
</dbReference>
<dbReference type="PROSITE" id="PS00697">
    <property type="entry name" value="DNA_LIGASE_A1"/>
    <property type="match status" value="1"/>
</dbReference>
<evidence type="ECO:0000256" key="3">
    <source>
        <dbReference type="ARBA" id="ARBA00007572"/>
    </source>
</evidence>
<evidence type="ECO:0000259" key="23">
    <source>
        <dbReference type="PROSITE" id="PS50160"/>
    </source>
</evidence>
<dbReference type="FunFam" id="2.40.50.140:FF:000085">
    <property type="entry name" value="DNA ligase"/>
    <property type="match status" value="1"/>
</dbReference>
<dbReference type="CDD" id="cd07902">
    <property type="entry name" value="Adenylation_DNA_ligase_III"/>
    <property type="match status" value="1"/>
</dbReference>
<dbReference type="GO" id="GO:0006310">
    <property type="term" value="P:DNA recombination"/>
    <property type="evidence" value="ECO:0007669"/>
    <property type="project" value="UniProtKB-KW"/>
</dbReference>
<dbReference type="FunCoup" id="H2Z1K6">
    <property type="interactions" value="434"/>
</dbReference>
<dbReference type="Gene3D" id="3.30.1490.70">
    <property type="match status" value="1"/>
</dbReference>
<dbReference type="GeneTree" id="ENSGT00940000156492"/>
<keyword evidence="26" id="KW-1185">Reference proteome</keyword>
<dbReference type="OMA" id="GRWCTVT"/>
<feature type="domain" description="PARP-type" evidence="22">
    <location>
        <begin position="7"/>
        <end position="98"/>
    </location>
</feature>
<evidence type="ECO:0000313" key="25">
    <source>
        <dbReference type="Ensembl" id="ENSCSAVP00000011468.1"/>
    </source>
</evidence>
<protein>
    <recommendedName>
        <fullName evidence="19">DNA ligase</fullName>
        <ecNumber evidence="19">6.5.1.1</ecNumber>
    </recommendedName>
</protein>
<dbReference type="GO" id="GO:0097681">
    <property type="term" value="P:double-strand break repair via alternative nonhomologous end joining"/>
    <property type="evidence" value="ECO:0007669"/>
    <property type="project" value="Ensembl"/>
</dbReference>
<keyword evidence="17" id="KW-0131">Cell cycle</keyword>
<evidence type="ECO:0000256" key="18">
    <source>
        <dbReference type="ARBA" id="ARBA00034003"/>
    </source>
</evidence>
<dbReference type="InterPro" id="IPR036957">
    <property type="entry name" value="Znf_PARP_sf"/>
</dbReference>
<dbReference type="Ensembl" id="ENSCSAVT00000011601.1">
    <property type="protein sequence ID" value="ENSCSAVP00000011468.1"/>
    <property type="gene ID" value="ENSCSAVG00000006723.1"/>
</dbReference>
<dbReference type="GO" id="GO:0071897">
    <property type="term" value="P:DNA biosynthetic process"/>
    <property type="evidence" value="ECO:0007669"/>
    <property type="project" value="InterPro"/>
</dbReference>
<dbReference type="PROSITE" id="PS50064">
    <property type="entry name" value="ZF_PARP_2"/>
    <property type="match status" value="1"/>
</dbReference>
<dbReference type="SUPFAM" id="SSF52113">
    <property type="entry name" value="BRCT domain"/>
    <property type="match status" value="1"/>
</dbReference>
<dbReference type="GO" id="GO:0006273">
    <property type="term" value="P:lagging strand elongation"/>
    <property type="evidence" value="ECO:0007669"/>
    <property type="project" value="TreeGrafter"/>
</dbReference>
<feature type="domain" description="ATP-dependent DNA ligase family profile" evidence="23">
    <location>
        <begin position="475"/>
        <end position="609"/>
    </location>
</feature>
<dbReference type="GO" id="GO:0003677">
    <property type="term" value="F:DNA binding"/>
    <property type="evidence" value="ECO:0007669"/>
    <property type="project" value="InterPro"/>
</dbReference>
<dbReference type="InterPro" id="IPR000977">
    <property type="entry name" value="DNA_ligase_ATP-dep"/>
</dbReference>
<dbReference type="AlphaFoldDB" id="H2Z1K6"/>
<keyword evidence="15 19" id="KW-0234">DNA repair</keyword>
<keyword evidence="13" id="KW-0460">Magnesium</keyword>
<dbReference type="InterPro" id="IPR050191">
    <property type="entry name" value="ATP-dep_DNA_ligase"/>
</dbReference>
<dbReference type="InterPro" id="IPR001510">
    <property type="entry name" value="Znf_PARP"/>
</dbReference>
<dbReference type="Gene3D" id="2.40.50.140">
    <property type="entry name" value="Nucleic acid-binding proteins"/>
    <property type="match status" value="1"/>
</dbReference>
<evidence type="ECO:0000256" key="12">
    <source>
        <dbReference type="ARBA" id="ARBA00022840"/>
    </source>
</evidence>
<evidence type="ECO:0000256" key="9">
    <source>
        <dbReference type="ARBA" id="ARBA00022763"/>
    </source>
</evidence>
<dbReference type="GO" id="GO:0051301">
    <property type="term" value="P:cell division"/>
    <property type="evidence" value="ECO:0007669"/>
    <property type="project" value="UniProtKB-KW"/>
</dbReference>
<evidence type="ECO:0000256" key="16">
    <source>
        <dbReference type="ARBA" id="ARBA00023242"/>
    </source>
</evidence>
<evidence type="ECO:0000256" key="20">
    <source>
        <dbReference type="RuleBase" id="RU004196"/>
    </source>
</evidence>
<dbReference type="InParanoid" id="H2Z1K6"/>
<evidence type="ECO:0000256" key="10">
    <source>
        <dbReference type="ARBA" id="ARBA00022771"/>
    </source>
</evidence>
<dbReference type="InterPro" id="IPR016059">
    <property type="entry name" value="DNA_ligase_ATP-dep_CS"/>
</dbReference>
<dbReference type="Pfam" id="PF00645">
    <property type="entry name" value="zf-PARP"/>
    <property type="match status" value="1"/>
</dbReference>
<comment type="catalytic activity">
    <reaction evidence="18 19">
        <text>ATP + (deoxyribonucleotide)n-3'-hydroxyl + 5'-phospho-(deoxyribonucleotide)m = (deoxyribonucleotide)n+m + AMP + diphosphate.</text>
        <dbReference type="EC" id="6.5.1.1"/>
    </reaction>
</comment>
<evidence type="ECO:0000259" key="22">
    <source>
        <dbReference type="PROSITE" id="PS50064"/>
    </source>
</evidence>
<dbReference type="STRING" id="51511.ENSCSAVP00000011468"/>
<evidence type="ECO:0000256" key="15">
    <source>
        <dbReference type="ARBA" id="ARBA00023204"/>
    </source>
</evidence>
<dbReference type="SUPFAM" id="SSF50249">
    <property type="entry name" value="Nucleic acid-binding proteins"/>
    <property type="match status" value="1"/>
</dbReference>
<dbReference type="PROSITE" id="PS00333">
    <property type="entry name" value="DNA_LIGASE_A2"/>
    <property type="match status" value="1"/>
</dbReference>
<dbReference type="InterPro" id="IPR012309">
    <property type="entry name" value="DNA_ligase_ATP-dep_C"/>
</dbReference>
<name>H2Z1K6_CIOSA</name>
<dbReference type="Gene3D" id="3.30.1740.10">
    <property type="entry name" value="Zinc finger, PARP-type"/>
    <property type="match status" value="1"/>
</dbReference>
<dbReference type="FunFam" id="3.30.470.30:FF:000003">
    <property type="entry name" value="DNA ligase"/>
    <property type="match status" value="1"/>
</dbReference>
<evidence type="ECO:0000256" key="7">
    <source>
        <dbReference type="ARBA" id="ARBA00022723"/>
    </source>
</evidence>
<dbReference type="GO" id="GO:0008270">
    <property type="term" value="F:zinc ion binding"/>
    <property type="evidence" value="ECO:0007669"/>
    <property type="project" value="UniProtKB-KW"/>
</dbReference>
<dbReference type="Pfam" id="PF16759">
    <property type="entry name" value="LIG3_BRCT"/>
    <property type="match status" value="1"/>
</dbReference>
<dbReference type="PANTHER" id="PTHR45674:SF9">
    <property type="entry name" value="DNA LIGASE 3"/>
    <property type="match status" value="1"/>
</dbReference>
<keyword evidence="8 19" id="KW-0547">Nucleotide-binding</keyword>
<reference evidence="25" key="3">
    <citation type="submission" date="2025-09" db="UniProtKB">
        <authorList>
            <consortium name="Ensembl"/>
        </authorList>
    </citation>
    <scope>IDENTIFICATION</scope>
</reference>
<proteinExistence type="inferred from homology"/>
<dbReference type="SUPFAM" id="SSF56091">
    <property type="entry name" value="DNA ligase/mRNA capping enzyme, catalytic domain"/>
    <property type="match status" value="1"/>
</dbReference>
<evidence type="ECO:0000256" key="5">
    <source>
        <dbReference type="ARBA" id="ARBA00022618"/>
    </source>
</evidence>
<dbReference type="Gene3D" id="3.30.470.30">
    <property type="entry name" value="DNA ligase/mRNA capping enzyme"/>
    <property type="match status" value="1"/>
</dbReference>
<feature type="compositionally biased region" description="Basic residues" evidence="21">
    <location>
        <begin position="106"/>
        <end position="117"/>
    </location>
</feature>
<dbReference type="InterPro" id="IPR012310">
    <property type="entry name" value="DNA_ligase_ATP-dep_cent"/>
</dbReference>
<dbReference type="Pfam" id="PF04675">
    <property type="entry name" value="DNA_ligase_A_N"/>
    <property type="match status" value="1"/>
</dbReference>
<dbReference type="Gene3D" id="1.10.3260.10">
    <property type="entry name" value="DNA ligase, ATP-dependent, N-terminal domain"/>
    <property type="match status" value="1"/>
</dbReference>
<dbReference type="CDD" id="cd07967">
    <property type="entry name" value="OBF_DNA_ligase_III"/>
    <property type="match status" value="1"/>
</dbReference>
<dbReference type="SMART" id="SM00292">
    <property type="entry name" value="BRCT"/>
    <property type="match status" value="1"/>
</dbReference>
<dbReference type="EC" id="6.5.1.1" evidence="19"/>
<keyword evidence="9 19" id="KW-0227">DNA damage</keyword>
<evidence type="ECO:0000256" key="2">
    <source>
        <dbReference type="ARBA" id="ARBA00004123"/>
    </source>
</evidence>
<dbReference type="SUPFAM" id="SSF117018">
    <property type="entry name" value="ATP-dependent DNA ligase DNA-binding domain"/>
    <property type="match status" value="1"/>
</dbReference>
<dbReference type="GO" id="GO:0005524">
    <property type="term" value="F:ATP binding"/>
    <property type="evidence" value="ECO:0007669"/>
    <property type="project" value="UniProtKB-KW"/>
</dbReference>
<dbReference type="InterPro" id="IPR036599">
    <property type="entry name" value="DNA_ligase_N_sf"/>
</dbReference>
<accession>H2Z1K6</accession>
<keyword evidence="5" id="KW-0132">Cell division</keyword>
<feature type="compositionally biased region" description="Polar residues" evidence="21">
    <location>
        <begin position="141"/>
        <end position="155"/>
    </location>
</feature>
<dbReference type="HOGENOM" id="CLU_011787_0_0_1"/>
<evidence type="ECO:0000256" key="13">
    <source>
        <dbReference type="ARBA" id="ARBA00022842"/>
    </source>
</evidence>
<keyword evidence="7" id="KW-0479">Metal-binding</keyword>
<dbReference type="InterPro" id="IPR036420">
    <property type="entry name" value="BRCT_dom_sf"/>
</dbReference>
<evidence type="ECO:0000256" key="1">
    <source>
        <dbReference type="ARBA" id="ARBA00001946"/>
    </source>
</evidence>
<evidence type="ECO:0000256" key="14">
    <source>
        <dbReference type="ARBA" id="ARBA00023172"/>
    </source>
</evidence>